<dbReference type="Pfam" id="PF00034">
    <property type="entry name" value="Cytochrom_C"/>
    <property type="match status" value="1"/>
</dbReference>
<evidence type="ECO:0000256" key="4">
    <source>
        <dbReference type="PROSITE-ProRule" id="PRU00433"/>
    </source>
</evidence>
<dbReference type="GO" id="GO:0020037">
    <property type="term" value="F:heme binding"/>
    <property type="evidence" value="ECO:0007669"/>
    <property type="project" value="InterPro"/>
</dbReference>
<feature type="domain" description="Cytochrome c" evidence="6">
    <location>
        <begin position="58"/>
        <end position="163"/>
    </location>
</feature>
<dbReference type="AlphaFoldDB" id="A0A1I5LBH4"/>
<dbReference type="GeneID" id="35872483"/>
<dbReference type="InterPro" id="IPR051459">
    <property type="entry name" value="Cytochrome_c-type_DH"/>
</dbReference>
<dbReference type="Proteomes" id="UP000182692">
    <property type="component" value="Unassembled WGS sequence"/>
</dbReference>
<gene>
    <name evidence="7" type="ORF">SAMN03084138_00917</name>
</gene>
<evidence type="ECO:0000256" key="5">
    <source>
        <dbReference type="SAM" id="Phobius"/>
    </source>
</evidence>
<dbReference type="PROSITE" id="PS51007">
    <property type="entry name" value="CYTC"/>
    <property type="match status" value="2"/>
</dbReference>
<keyword evidence="3 4" id="KW-0408">Iron</keyword>
<name>A0A1I5LBH4_9GAMM</name>
<dbReference type="InterPro" id="IPR009056">
    <property type="entry name" value="Cyt_c-like_dom"/>
</dbReference>
<reference evidence="7 8" key="1">
    <citation type="submission" date="2016-10" db="EMBL/GenBank/DDBJ databases">
        <authorList>
            <person name="de Groot N.N."/>
        </authorList>
    </citation>
    <scope>NUCLEOTIDE SEQUENCE [LARGE SCALE GENOMIC DNA]</scope>
    <source>
        <strain evidence="7 8">DSM 15893</strain>
    </source>
</reference>
<dbReference type="OrthoDB" id="9811281at2"/>
<dbReference type="STRING" id="1121869.SAMN03084138_00917"/>
<dbReference type="GO" id="GO:0009055">
    <property type="term" value="F:electron transfer activity"/>
    <property type="evidence" value="ECO:0007669"/>
    <property type="project" value="InterPro"/>
</dbReference>
<evidence type="ECO:0000256" key="1">
    <source>
        <dbReference type="ARBA" id="ARBA00022617"/>
    </source>
</evidence>
<evidence type="ECO:0000313" key="7">
    <source>
        <dbReference type="EMBL" id="SFO94724.1"/>
    </source>
</evidence>
<dbReference type="Gene3D" id="1.10.760.10">
    <property type="entry name" value="Cytochrome c-like domain"/>
    <property type="match status" value="1"/>
</dbReference>
<dbReference type="PANTHER" id="PTHR35008:SF8">
    <property type="entry name" value="ALCOHOL DEHYDROGENASE CYTOCHROME C SUBUNIT"/>
    <property type="match status" value="1"/>
</dbReference>
<keyword evidence="5" id="KW-1133">Transmembrane helix</keyword>
<keyword evidence="5" id="KW-0472">Membrane</keyword>
<dbReference type="RefSeq" id="WP_017013682.1">
    <property type="nucleotide sequence ID" value="NZ_FOWR01000005.1"/>
</dbReference>
<feature type="transmembrane region" description="Helical" evidence="5">
    <location>
        <begin position="20"/>
        <end position="46"/>
    </location>
</feature>
<evidence type="ECO:0000313" key="8">
    <source>
        <dbReference type="Proteomes" id="UP000182692"/>
    </source>
</evidence>
<sequence>MTWLLKRLAIKPLCRWQKRLLVSLVIAFLVSLSVGAVFIFAPHWIWPKTGDHLNMLSADIENGEYVFHLSGCAACHSTAAKKDAPLAGGKRIRTPFGIITSTNITPDDEFGIGGWSRAEFADAVRQGISPQGVHYYPAFPYTSYIKMSDQDVVDIQSYIDQRIAPISEPNKSKVLPFPLNIRAGIGTWKLLYNQPAYVSDVSTYTEIEQRGAYLVEALGHCGECHTPRDTLGGLLRDQWMAGVPQGAFNPAPSLLNTRDAMGDWTDEEWLVFLQTGKLPNGEYTGGEMSHVIKEITSHLVRSDAEAMVAYFRTLNGEENR</sequence>
<dbReference type="GO" id="GO:0046872">
    <property type="term" value="F:metal ion binding"/>
    <property type="evidence" value="ECO:0007669"/>
    <property type="project" value="UniProtKB-KW"/>
</dbReference>
<keyword evidence="1 4" id="KW-0349">Heme</keyword>
<feature type="domain" description="Cytochrome c" evidence="6">
    <location>
        <begin position="206"/>
        <end position="315"/>
    </location>
</feature>
<evidence type="ECO:0000256" key="3">
    <source>
        <dbReference type="ARBA" id="ARBA00023004"/>
    </source>
</evidence>
<keyword evidence="5" id="KW-0812">Transmembrane</keyword>
<accession>A0A1I5LBH4</accession>
<protein>
    <submittedName>
        <fullName evidence="7">Cytochrome c, mono-and diheme variants</fullName>
    </submittedName>
</protein>
<organism evidence="7 8">
    <name type="scientific">Enterovibrio norvegicus DSM 15893</name>
    <dbReference type="NCBI Taxonomy" id="1121869"/>
    <lineage>
        <taxon>Bacteria</taxon>
        <taxon>Pseudomonadati</taxon>
        <taxon>Pseudomonadota</taxon>
        <taxon>Gammaproteobacteria</taxon>
        <taxon>Vibrionales</taxon>
        <taxon>Vibrionaceae</taxon>
        <taxon>Enterovibrio</taxon>
    </lineage>
</organism>
<proteinExistence type="predicted"/>
<dbReference type="EMBL" id="FOWR01000005">
    <property type="protein sequence ID" value="SFO94724.1"/>
    <property type="molecule type" value="Genomic_DNA"/>
</dbReference>
<evidence type="ECO:0000259" key="6">
    <source>
        <dbReference type="PROSITE" id="PS51007"/>
    </source>
</evidence>
<dbReference type="InterPro" id="IPR036909">
    <property type="entry name" value="Cyt_c-like_dom_sf"/>
</dbReference>
<keyword evidence="2 4" id="KW-0479">Metal-binding</keyword>
<evidence type="ECO:0000256" key="2">
    <source>
        <dbReference type="ARBA" id="ARBA00022723"/>
    </source>
</evidence>
<dbReference type="PANTHER" id="PTHR35008">
    <property type="entry name" value="BLL4482 PROTEIN-RELATED"/>
    <property type="match status" value="1"/>
</dbReference>
<dbReference type="SUPFAM" id="SSF46626">
    <property type="entry name" value="Cytochrome c"/>
    <property type="match status" value="2"/>
</dbReference>